<comment type="similarity">
    <text evidence="1">Belongs to the peptidase C48 family.</text>
</comment>
<feature type="compositionally biased region" description="Pro residues" evidence="4">
    <location>
        <begin position="188"/>
        <end position="204"/>
    </location>
</feature>
<dbReference type="PANTHER" id="PTHR31635:SF196">
    <property type="entry name" value="REVERSE TRANSCRIPTASE DOMAIN-CONTAINING PROTEIN-RELATED"/>
    <property type="match status" value="1"/>
</dbReference>
<feature type="region of interest" description="Disordered" evidence="4">
    <location>
        <begin position="29"/>
        <end position="55"/>
    </location>
</feature>
<feature type="region of interest" description="Disordered" evidence="4">
    <location>
        <begin position="185"/>
        <end position="210"/>
    </location>
</feature>
<dbReference type="GO" id="GO:0006508">
    <property type="term" value="P:proteolysis"/>
    <property type="evidence" value="ECO:0007669"/>
    <property type="project" value="UniProtKB-KW"/>
</dbReference>
<dbReference type="CDD" id="cd01650">
    <property type="entry name" value="RT_nLTR_like"/>
    <property type="match status" value="1"/>
</dbReference>
<dbReference type="InterPro" id="IPR043502">
    <property type="entry name" value="DNA/RNA_pol_sf"/>
</dbReference>
<dbReference type="PROSITE" id="PS50878">
    <property type="entry name" value="RT_POL"/>
    <property type="match status" value="1"/>
</dbReference>
<dbReference type="GO" id="GO:0008234">
    <property type="term" value="F:cysteine-type peptidase activity"/>
    <property type="evidence" value="ECO:0007669"/>
    <property type="project" value="InterPro"/>
</dbReference>
<dbReference type="InterPro" id="IPR000477">
    <property type="entry name" value="RT_dom"/>
</dbReference>
<feature type="domain" description="Reverse transcriptase" evidence="5">
    <location>
        <begin position="739"/>
        <end position="1015"/>
    </location>
</feature>
<sequence>MPCLLADADPSETPLASISPLGSVDKRKKVVGLDSTAPGPLVSTAPGPQPAESRRNSRWLLMTLEKRPLNRSSPNFFLTPASGAKGCGLDSRPPLLPPTLGTICSAPSNLLPSRRSLRLAAKHRGTKKSSLIRAQETMCKKFKLVRFAAKSARQPPSSSSSSSSAAANEAVPVGSMNRTSLLLEPSILPHPAPPPPPSKDPAPLPSLSKDPAFPLPNRRFSKFWTPVESCPRMGGLRTGPSRPRQVRQLMEELCRNRLFRFLTWNVRGLNDHAKCDIVKSFVRTCKCSVICLQETKLSSTPLAKFWSFCGFYLRDYRTLDAIGTTGGLLTTWNTSLFDCIHHWNGSFSLNVVLKRKVDGKVFYVSNVYGPTRVDLKPVFFQELHEICGRSAGAWVVLGDFNTLLSLSDKNGQPSNPAEILLFRETINDTGLADLPLRNRAYTWSNGRRNPTLERLDRALVSLDWLRLFPSSSLKALPRPRSDHCPLLLTASTFVPHSGLFRFEASWLRCPSFGQMVTDAWNYIPPSSEPVTRLSEKLRKVRQVLFSWSFGRTSFLRKQADSCLRWIGWLDSAEEGRQLSHLEFALRLQLKGRYDELCLQDEIYWKQRSKVHWLKAGDANTKFFHIRATIRRNKNFISQLFDDTNSLTSPATIADHLLSFYSNQLGVELYTSRSIHFLSLYGPDSLDLSSLSNPFAMDEVKTGVFSCAPDKAPGPDGFPLMFFQRFWHTLKDDIFDVFSSFYDGPLNLSDINKSWICPIPKKATVETARDLRPISLIHSVPKIISKVLATRLQLVMDKFVNPFQTAFIKGRHILDNFYSAHILIHHLHSSKHKAALLKIDFERAFDQINWDFLFQLLSARGFGTKWIDWIKGLLLSTSSAVLLNGTPGSSFVCKRGLRQGDPLSPLLFILCIDVLFRMLDAATSSGHLPTVGIGEVSIHTLQFADDILIFFDGSRKSAAVIKVILDAFSDSSGLKINFNKSALIPLHLTDDQAADLSTIFGCSTQRFPFSYLGLPLSPKRLLKADYLPIIEKIDARLAGWKGATLSRVTANFVKDVAFGSASIRHFLDEINTQTCNTCRYVLIPLHSNWRWHLLSIDLKERRFKSWNSLWSHSGAQETAQLLAKWFAFYFEHILQIPVGAPDVIFHKECQQQGSIEVDCGMYICLFAERIVRNGLPDLSLYDNDPPSFRAHMVSAILKDPCCLTYTSMIECIVAKDDV</sequence>
<dbReference type="SUPFAM" id="SSF56219">
    <property type="entry name" value="DNase I-like"/>
    <property type="match status" value="1"/>
</dbReference>
<dbReference type="SUPFAM" id="SSF56672">
    <property type="entry name" value="DNA/RNA polymerases"/>
    <property type="match status" value="1"/>
</dbReference>
<dbReference type="Gene3D" id="3.60.10.10">
    <property type="entry name" value="Endonuclease/exonuclease/phosphatase"/>
    <property type="match status" value="1"/>
</dbReference>
<dbReference type="Gene3D" id="3.40.395.10">
    <property type="entry name" value="Adenoviral Proteinase, Chain A"/>
    <property type="match status" value="1"/>
</dbReference>
<keyword evidence="3" id="KW-0378">Hydrolase</keyword>
<dbReference type="Pfam" id="PF00078">
    <property type="entry name" value="RVT_1"/>
    <property type="match status" value="1"/>
</dbReference>
<evidence type="ECO:0000256" key="4">
    <source>
        <dbReference type="SAM" id="MobiDB-lite"/>
    </source>
</evidence>
<keyword evidence="2" id="KW-0645">Protease</keyword>
<dbReference type="EMBL" id="LR862139">
    <property type="protein sequence ID" value="CAD1818679.1"/>
    <property type="molecule type" value="Genomic_DNA"/>
</dbReference>
<dbReference type="AlphaFoldDB" id="A0A6V7NJ93"/>
<dbReference type="SUPFAM" id="SSF54001">
    <property type="entry name" value="Cysteine proteinases"/>
    <property type="match status" value="1"/>
</dbReference>
<proteinExistence type="inferred from homology"/>
<protein>
    <recommendedName>
        <fullName evidence="5">Reverse transcriptase domain-containing protein</fullName>
    </recommendedName>
</protein>
<dbReference type="InterPro" id="IPR036691">
    <property type="entry name" value="Endo/exonu/phosph_ase_sf"/>
</dbReference>
<dbReference type="Pfam" id="PF02902">
    <property type="entry name" value="Peptidase_C48"/>
    <property type="match status" value="1"/>
</dbReference>
<dbReference type="InterPro" id="IPR003653">
    <property type="entry name" value="Peptidase_C48_C"/>
</dbReference>
<feature type="region of interest" description="Disordered" evidence="4">
    <location>
        <begin position="1"/>
        <end position="20"/>
    </location>
</feature>
<feature type="region of interest" description="Disordered" evidence="4">
    <location>
        <begin position="151"/>
        <end position="171"/>
    </location>
</feature>
<dbReference type="Pfam" id="PF03372">
    <property type="entry name" value="Exo_endo_phos"/>
    <property type="match status" value="1"/>
</dbReference>
<gene>
    <name evidence="6" type="ORF">CB5_LOCUS1890</name>
</gene>
<reference evidence="6" key="1">
    <citation type="submission" date="2020-07" db="EMBL/GenBank/DDBJ databases">
        <authorList>
            <person name="Lin J."/>
        </authorList>
    </citation>
    <scope>NUCLEOTIDE SEQUENCE</scope>
</reference>
<evidence type="ECO:0000259" key="5">
    <source>
        <dbReference type="PROSITE" id="PS50878"/>
    </source>
</evidence>
<dbReference type="PANTHER" id="PTHR31635">
    <property type="entry name" value="REVERSE TRANSCRIPTASE DOMAIN-CONTAINING PROTEIN-RELATED"/>
    <property type="match status" value="1"/>
</dbReference>
<organism evidence="6">
    <name type="scientific">Ananas comosus var. bracteatus</name>
    <name type="common">red pineapple</name>
    <dbReference type="NCBI Taxonomy" id="296719"/>
    <lineage>
        <taxon>Eukaryota</taxon>
        <taxon>Viridiplantae</taxon>
        <taxon>Streptophyta</taxon>
        <taxon>Embryophyta</taxon>
        <taxon>Tracheophyta</taxon>
        <taxon>Spermatophyta</taxon>
        <taxon>Magnoliopsida</taxon>
        <taxon>Liliopsida</taxon>
        <taxon>Poales</taxon>
        <taxon>Bromeliaceae</taxon>
        <taxon>Bromelioideae</taxon>
        <taxon>Ananas</taxon>
    </lineage>
</organism>
<accession>A0A6V7NJ93</accession>
<evidence type="ECO:0000256" key="3">
    <source>
        <dbReference type="ARBA" id="ARBA00022801"/>
    </source>
</evidence>
<name>A0A6V7NJ93_ANACO</name>
<evidence type="ECO:0000256" key="1">
    <source>
        <dbReference type="ARBA" id="ARBA00005234"/>
    </source>
</evidence>
<evidence type="ECO:0000313" key="6">
    <source>
        <dbReference type="EMBL" id="CAD1818679.1"/>
    </source>
</evidence>
<feature type="compositionally biased region" description="Low complexity" evidence="4">
    <location>
        <begin position="151"/>
        <end position="167"/>
    </location>
</feature>
<dbReference type="InterPro" id="IPR038765">
    <property type="entry name" value="Papain-like_cys_pep_sf"/>
</dbReference>
<dbReference type="InterPro" id="IPR005135">
    <property type="entry name" value="Endo/exonuclease/phosphatase"/>
</dbReference>
<evidence type="ECO:0000256" key="2">
    <source>
        <dbReference type="ARBA" id="ARBA00022670"/>
    </source>
</evidence>